<organism evidence="2 3">
    <name type="scientific">Nonlabens ponticola</name>
    <dbReference type="NCBI Taxonomy" id="2496866"/>
    <lineage>
        <taxon>Bacteria</taxon>
        <taxon>Pseudomonadati</taxon>
        <taxon>Bacteroidota</taxon>
        <taxon>Flavobacteriia</taxon>
        <taxon>Flavobacteriales</taxon>
        <taxon>Flavobacteriaceae</taxon>
        <taxon>Nonlabens</taxon>
    </lineage>
</organism>
<name>A0A3S9MWX1_9FLAO</name>
<dbReference type="KEGG" id="noj:EJ995_05090"/>
<gene>
    <name evidence="2" type="ORF">EJ995_05090</name>
</gene>
<keyword evidence="3" id="KW-1185">Reference proteome</keyword>
<dbReference type="RefSeq" id="WP_126446284.1">
    <property type="nucleotide sequence ID" value="NZ_CP034549.1"/>
</dbReference>
<evidence type="ECO:0000313" key="2">
    <source>
        <dbReference type="EMBL" id="AZQ43637.1"/>
    </source>
</evidence>
<protein>
    <recommendedName>
        <fullName evidence="4">Lipocalin-like domain-containing protein</fullName>
    </recommendedName>
</protein>
<dbReference type="Proteomes" id="UP000279600">
    <property type="component" value="Chromosome"/>
</dbReference>
<accession>A0A3S9MWX1</accession>
<evidence type="ECO:0000313" key="3">
    <source>
        <dbReference type="Proteomes" id="UP000279600"/>
    </source>
</evidence>
<reference evidence="2 3" key="1">
    <citation type="submission" date="2018-12" db="EMBL/GenBank/DDBJ databases">
        <title>Complete genome of Nonlabens sp. MJ115.</title>
        <authorList>
            <person name="Choi H.S."/>
            <person name="Jung J."/>
        </authorList>
    </citation>
    <scope>NUCLEOTIDE SEQUENCE [LARGE SCALE GENOMIC DNA]</scope>
    <source>
        <strain evidence="2 3">MJ115</strain>
    </source>
</reference>
<feature type="signal peptide" evidence="1">
    <location>
        <begin position="1"/>
        <end position="19"/>
    </location>
</feature>
<dbReference type="EMBL" id="CP034549">
    <property type="protein sequence ID" value="AZQ43637.1"/>
    <property type="molecule type" value="Genomic_DNA"/>
</dbReference>
<keyword evidence="1" id="KW-0732">Signal</keyword>
<sequence length="239" mass="26356">MKSILLVIALFLTANFSVAQDYLGTWSFQSIDTASLDEEIPEETITTLSAVFQFLKVTINPDETFEISMMGQSDSGSYTVDGDQLLLGPSSEKFTVKENGLAQLQMGNARLLLSKGAIDVPAKKYILKDDYEPIAFTAKQLVGKWKSLEVKASAIEESPEMTETMLATLETEFNEDFSASFGALGFTQELIWSQGDADGILLLGIEGSEPKTYEINFVDESHLMMTLVKTGTILYLKKQ</sequence>
<proteinExistence type="predicted"/>
<evidence type="ECO:0008006" key="4">
    <source>
        <dbReference type="Google" id="ProtNLM"/>
    </source>
</evidence>
<evidence type="ECO:0000256" key="1">
    <source>
        <dbReference type="SAM" id="SignalP"/>
    </source>
</evidence>
<dbReference type="AlphaFoldDB" id="A0A3S9MWX1"/>
<feature type="chain" id="PRO_5019461609" description="Lipocalin-like domain-containing protein" evidence="1">
    <location>
        <begin position="20"/>
        <end position="239"/>
    </location>
</feature>
<dbReference type="OrthoDB" id="1144401at2"/>